<proteinExistence type="predicted"/>
<evidence type="ECO:0000256" key="1">
    <source>
        <dbReference type="ARBA" id="ARBA00004328"/>
    </source>
</evidence>
<dbReference type="Pfam" id="PF05065">
    <property type="entry name" value="Phage_capsid"/>
    <property type="match status" value="1"/>
</dbReference>
<dbReference type="InterPro" id="IPR024455">
    <property type="entry name" value="Phage_capsid"/>
</dbReference>
<comment type="subcellular location">
    <subcellularLocation>
        <location evidence="1">Virion</location>
    </subcellularLocation>
</comment>
<comment type="caution">
    <text evidence="3">The sequence shown here is derived from an EMBL/GenBank/DDBJ whole genome shotgun (WGS) entry which is preliminary data.</text>
</comment>
<protein>
    <submittedName>
        <fullName evidence="3">Phage major capsid protein</fullName>
    </submittedName>
</protein>
<dbReference type="SUPFAM" id="SSF56563">
    <property type="entry name" value="Major capsid protein gp5"/>
    <property type="match status" value="1"/>
</dbReference>
<dbReference type="EMBL" id="DSOV01000016">
    <property type="protein sequence ID" value="HEN41654.1"/>
    <property type="molecule type" value="Genomic_DNA"/>
</dbReference>
<dbReference type="Gene3D" id="3.30.2400.10">
    <property type="entry name" value="Major capsid protein gp5"/>
    <property type="match status" value="1"/>
</dbReference>
<accession>A0A831U076</accession>
<gene>
    <name evidence="3" type="ORF">ENQ87_04630</name>
</gene>
<reference evidence="3" key="1">
    <citation type="journal article" date="2020" name="mSystems">
        <title>Genome- and Community-Level Interaction Insights into Carbon Utilization and Element Cycling Functions of Hydrothermarchaeota in Hydrothermal Sediment.</title>
        <authorList>
            <person name="Zhou Z."/>
            <person name="Liu Y."/>
            <person name="Xu W."/>
            <person name="Pan J."/>
            <person name="Luo Z.H."/>
            <person name="Li M."/>
        </authorList>
    </citation>
    <scope>NUCLEOTIDE SEQUENCE [LARGE SCALE GENOMIC DNA]</scope>
    <source>
        <strain evidence="3">SpSt-349</strain>
    </source>
</reference>
<feature type="domain" description="Phage capsid-like C-terminal" evidence="2">
    <location>
        <begin position="373"/>
        <end position="654"/>
    </location>
</feature>
<dbReference type="AlphaFoldDB" id="A0A831U076"/>
<evidence type="ECO:0000313" key="3">
    <source>
        <dbReference type="EMBL" id="HEN41654.1"/>
    </source>
</evidence>
<organism evidence="3">
    <name type="scientific">Geobacter metallireducens</name>
    <dbReference type="NCBI Taxonomy" id="28232"/>
    <lineage>
        <taxon>Bacteria</taxon>
        <taxon>Pseudomonadati</taxon>
        <taxon>Thermodesulfobacteriota</taxon>
        <taxon>Desulfuromonadia</taxon>
        <taxon>Geobacterales</taxon>
        <taxon>Geobacteraceae</taxon>
        <taxon>Geobacter</taxon>
    </lineage>
</organism>
<dbReference type="InterPro" id="IPR054612">
    <property type="entry name" value="Phage_capsid-like_C"/>
</dbReference>
<evidence type="ECO:0000259" key="2">
    <source>
        <dbReference type="Pfam" id="PF05065"/>
    </source>
</evidence>
<name>A0A831U076_GEOME</name>
<sequence length="661" mass="71022">MPSPLRKLARTVKTQGPQLRTFRFDRATANEEARTVELSFSSETRDVVRWFGIEVLGHGPGEVRLDRINTGGPVLVDHNGDQVGVVERAWIDESARKGRAIVRFSRSERGEEVFRDVLDDIRRNVSFAYEVYRYVLEEEGRNGAQDVLRAVDWEPLEISIVSMPADISVGVGRSRDFAPREIEIYAAVPDTEPIEQNQGGNKVMNCEKCGKPMAECTCGRSHAAGGPPATVTFAPDQERAAERKRIQEIQAMAAPFRGKVSGVEELETQFIENGRSVAEFSQAVLDKMGARGVEAPQPVAFTFNEREQNEYSVLRAISMAAGLRDMSGIEYDIHQEIVRKLNGRATKGLYVPMQLRASQRAPLTTSTSGAGAGYSVATEVRDMIELLRAKMLVRQLGAQVLSGLTSSVAFPRQTGSATLYWTGENPGSDVAESNATLDQVILTPKTAQATTQYSRQLLQQSSIDVENFVRNDLTAAGALGLDAAAIAGTGSANQPRGILSTSGIGSVAGGANGALPTYANMVALEAAVATANADVGALGYLTTTKARGILKTTPRFTGVDTPIWTDGPDGFGMVNGYRAGATTQVPSNLVKGTSGAVCSAIIFGNWNDLLIGEFGVMEIIADPYAKKKQGLIEVTSLMMCDIAVRHPASFAAMVDALTTGF</sequence>
<dbReference type="NCBIfam" id="TIGR01554">
    <property type="entry name" value="major_cap_HK97"/>
    <property type="match status" value="1"/>
</dbReference>